<dbReference type="Gene3D" id="1.10.10.60">
    <property type="entry name" value="Homeodomain-like"/>
    <property type="match status" value="1"/>
</dbReference>
<dbReference type="PANTHER" id="PTHR30055">
    <property type="entry name" value="HTH-TYPE TRANSCRIPTIONAL REGULATOR RUTR"/>
    <property type="match status" value="1"/>
</dbReference>
<dbReference type="PRINTS" id="PR00455">
    <property type="entry name" value="HTHTETR"/>
</dbReference>
<keyword evidence="1 2" id="KW-0238">DNA-binding</keyword>
<feature type="DNA-binding region" description="H-T-H motif" evidence="2">
    <location>
        <begin position="30"/>
        <end position="49"/>
    </location>
</feature>
<reference evidence="4 5" key="1">
    <citation type="submission" date="2020-08" db="EMBL/GenBank/DDBJ databases">
        <title>Sequencing the genomes of 1000 actinobacteria strains.</title>
        <authorList>
            <person name="Klenk H.-P."/>
        </authorList>
    </citation>
    <scope>NUCLEOTIDE SEQUENCE [LARGE SCALE GENOMIC DNA]</scope>
    <source>
        <strain evidence="4 5">DSM 44551</strain>
    </source>
</reference>
<dbReference type="PROSITE" id="PS51318">
    <property type="entry name" value="TAT"/>
    <property type="match status" value="1"/>
</dbReference>
<evidence type="ECO:0000313" key="5">
    <source>
        <dbReference type="Proteomes" id="UP000572635"/>
    </source>
</evidence>
<dbReference type="RefSeq" id="WP_184390536.1">
    <property type="nucleotide sequence ID" value="NZ_BAAAJD010000007.1"/>
</dbReference>
<gene>
    <name evidence="4" type="ORF">HDA36_001307</name>
</gene>
<dbReference type="InterPro" id="IPR009057">
    <property type="entry name" value="Homeodomain-like_sf"/>
</dbReference>
<comment type="caution">
    <text evidence="4">The sequence shown here is derived from an EMBL/GenBank/DDBJ whole genome shotgun (WGS) entry which is preliminary data.</text>
</comment>
<dbReference type="SUPFAM" id="SSF46689">
    <property type="entry name" value="Homeodomain-like"/>
    <property type="match status" value="1"/>
</dbReference>
<evidence type="ECO:0000256" key="1">
    <source>
        <dbReference type="ARBA" id="ARBA00023125"/>
    </source>
</evidence>
<dbReference type="Proteomes" id="UP000572635">
    <property type="component" value="Unassembled WGS sequence"/>
</dbReference>
<accession>A0A7W8QK09</accession>
<feature type="domain" description="HTH tetR-type" evidence="3">
    <location>
        <begin position="7"/>
        <end position="67"/>
    </location>
</feature>
<dbReference type="PROSITE" id="PS50977">
    <property type="entry name" value="HTH_TETR_2"/>
    <property type="match status" value="1"/>
</dbReference>
<evidence type="ECO:0000259" key="3">
    <source>
        <dbReference type="PROSITE" id="PS50977"/>
    </source>
</evidence>
<organism evidence="4 5">
    <name type="scientific">Nocardiopsis composta</name>
    <dbReference type="NCBI Taxonomy" id="157465"/>
    <lineage>
        <taxon>Bacteria</taxon>
        <taxon>Bacillati</taxon>
        <taxon>Actinomycetota</taxon>
        <taxon>Actinomycetes</taxon>
        <taxon>Streptosporangiales</taxon>
        <taxon>Nocardiopsidaceae</taxon>
        <taxon>Nocardiopsis</taxon>
    </lineage>
</organism>
<dbReference type="InterPro" id="IPR050109">
    <property type="entry name" value="HTH-type_TetR-like_transc_reg"/>
</dbReference>
<dbReference type="Pfam" id="PF00440">
    <property type="entry name" value="TetR_N"/>
    <property type="match status" value="1"/>
</dbReference>
<dbReference type="Gene3D" id="1.10.357.10">
    <property type="entry name" value="Tetracycline Repressor, domain 2"/>
    <property type="match status" value="1"/>
</dbReference>
<dbReference type="InterPro" id="IPR001647">
    <property type="entry name" value="HTH_TetR"/>
</dbReference>
<proteinExistence type="predicted"/>
<protein>
    <submittedName>
        <fullName evidence="4">AcrR family transcriptional regulator</fullName>
    </submittedName>
</protein>
<dbReference type="SUPFAM" id="SSF48498">
    <property type="entry name" value="Tetracyclin repressor-like, C-terminal domain"/>
    <property type="match status" value="1"/>
</dbReference>
<dbReference type="GO" id="GO:0003700">
    <property type="term" value="F:DNA-binding transcription factor activity"/>
    <property type="evidence" value="ECO:0007669"/>
    <property type="project" value="TreeGrafter"/>
</dbReference>
<name>A0A7W8QK09_9ACTN</name>
<evidence type="ECO:0000256" key="2">
    <source>
        <dbReference type="PROSITE-ProRule" id="PRU00335"/>
    </source>
</evidence>
<dbReference type="PANTHER" id="PTHR30055:SF209">
    <property type="entry name" value="POSSIBLE TRANSCRIPTIONAL REGULATORY PROTEIN (PROBABLY TETR-FAMILY)"/>
    <property type="match status" value="1"/>
</dbReference>
<dbReference type="EMBL" id="JACHDB010000001">
    <property type="protein sequence ID" value="MBB5431223.1"/>
    <property type="molecule type" value="Genomic_DNA"/>
</dbReference>
<evidence type="ECO:0000313" key="4">
    <source>
        <dbReference type="EMBL" id="MBB5431223.1"/>
    </source>
</evidence>
<dbReference type="GO" id="GO:0000976">
    <property type="term" value="F:transcription cis-regulatory region binding"/>
    <property type="evidence" value="ECO:0007669"/>
    <property type="project" value="TreeGrafter"/>
</dbReference>
<sequence length="237" mass="24760">MSSEKTPEPRRRILEAAAGLLAEGGPEAASTRAVAAAAGVQAPTLYRLFGDKQGLLEALAAHGFERYLADKQELGATDDPVADLRRGWDLHVDFGLARPALYVLMYGTPRPGRRPAAADDAYAMLCSLLERVARAGRLRLPVPTAARMVQAANTGVVLTLIAAAERDEELSPRTREAVFAAITVPDGGGADPAAAPPSLAGAAVTLDAALDDGAAPLSPPETALLREWLRRLAAPAD</sequence>
<keyword evidence="5" id="KW-1185">Reference proteome</keyword>
<dbReference type="InterPro" id="IPR036271">
    <property type="entry name" value="Tet_transcr_reg_TetR-rel_C_sf"/>
</dbReference>
<dbReference type="AlphaFoldDB" id="A0A7W8QK09"/>
<dbReference type="InterPro" id="IPR006311">
    <property type="entry name" value="TAT_signal"/>
</dbReference>